<reference evidence="1 2" key="1">
    <citation type="submission" date="2014-08" db="EMBL/GenBank/DDBJ databases">
        <authorList>
            <person name="Moulin Lionel"/>
        </authorList>
    </citation>
    <scope>NUCLEOTIDE SEQUENCE [LARGE SCALE GENOMIC DNA]</scope>
</reference>
<evidence type="ECO:0000313" key="2">
    <source>
        <dbReference type="Proteomes" id="UP000046373"/>
    </source>
</evidence>
<dbReference type="EMBL" id="CCNB01000012">
    <property type="protein sequence ID" value="CDX34997.1"/>
    <property type="molecule type" value="Genomic_DNA"/>
</dbReference>
<sequence>MSADPTQERKAKVEAFLTVPLYKLVYENYKGGVVPPAAAFERDIKTWGVAAKQTSRGPSSLGTIR</sequence>
<proteinExistence type="predicted"/>
<name>A0A090GK87_MESPL</name>
<evidence type="ECO:0000313" key="1">
    <source>
        <dbReference type="EMBL" id="CDX34997.1"/>
    </source>
</evidence>
<accession>A0A090GK87</accession>
<organism evidence="1 2">
    <name type="scientific">Mesorhizobium plurifarium</name>
    <dbReference type="NCBI Taxonomy" id="69974"/>
    <lineage>
        <taxon>Bacteria</taxon>
        <taxon>Pseudomonadati</taxon>
        <taxon>Pseudomonadota</taxon>
        <taxon>Alphaproteobacteria</taxon>
        <taxon>Hyphomicrobiales</taxon>
        <taxon>Phyllobacteriaceae</taxon>
        <taxon>Mesorhizobium</taxon>
    </lineage>
</organism>
<gene>
    <name evidence="1" type="ORF">MPLDJ20_20025</name>
</gene>
<dbReference type="AlphaFoldDB" id="A0A090GK87"/>
<dbReference type="Proteomes" id="UP000046373">
    <property type="component" value="Unassembled WGS sequence"/>
</dbReference>
<protein>
    <submittedName>
        <fullName evidence="1">Uncharacterized protein</fullName>
    </submittedName>
</protein>